<dbReference type="OrthoDB" id="420519at2759"/>
<evidence type="ECO:0000256" key="7">
    <source>
        <dbReference type="SAM" id="MobiDB-lite"/>
    </source>
</evidence>
<evidence type="ECO:0000313" key="8">
    <source>
        <dbReference type="EMBL" id="KAF0310012.1"/>
    </source>
</evidence>
<comment type="caution">
    <text evidence="8">The sequence shown here is derived from an EMBL/GenBank/DDBJ whole genome shotgun (WGS) entry which is preliminary data.</text>
</comment>
<dbReference type="PANTHER" id="PTHR12385">
    <property type="entry name" value="CHOLINE TRANSPORTER-LIKE (SLC FAMILY 44)"/>
    <property type="match status" value="1"/>
</dbReference>
<accession>A0A6A4X6R3</accession>
<feature type="transmembrane region" description="Helical" evidence="6">
    <location>
        <begin position="145"/>
        <end position="165"/>
    </location>
</feature>
<evidence type="ECO:0000256" key="2">
    <source>
        <dbReference type="ARBA" id="ARBA00007168"/>
    </source>
</evidence>
<evidence type="ECO:0000256" key="1">
    <source>
        <dbReference type="ARBA" id="ARBA00004141"/>
    </source>
</evidence>
<protein>
    <recommendedName>
        <fullName evidence="6">Choline transporter-like protein</fullName>
    </recommendedName>
</protein>
<comment type="subcellular location">
    <subcellularLocation>
        <location evidence="6">Cell membrane</location>
        <topology evidence="6">Multi-pass membrane protein</topology>
    </subcellularLocation>
    <subcellularLocation>
        <location evidence="1">Membrane</location>
        <topology evidence="1">Multi-pass membrane protein</topology>
    </subcellularLocation>
</comment>
<gene>
    <name evidence="8" type="primary">slc44a1</name>
    <name evidence="8" type="ORF">FJT64_018917</name>
</gene>
<evidence type="ECO:0000256" key="5">
    <source>
        <dbReference type="ARBA" id="ARBA00023136"/>
    </source>
</evidence>
<evidence type="ECO:0000256" key="3">
    <source>
        <dbReference type="ARBA" id="ARBA00022692"/>
    </source>
</evidence>
<sequence length="547" mass="59953">MGCCGAATRVESLGKDGAPVELPCKDRSVRDLPCLVIFIVFLVGGILGMCVVLSEGTLKRIINGYDNYGNVCGMKNKPIDKVSESGRDYSNKGERIINYCFLSGSASSESSGNSSDTSVSSTDFMGASSLFEGISRDLQATWPELVGICAIALALSVVLLVILRFLAWLIVYLVVVIVILGALAATGFLWVIVQLLLLIVLFIMRKRIKLVTALFKEAGKAIQAMPFLLLQPLITFLVLTITLCVWVVVALGIESMGTPVPGKDSGFVSFHATPTMGFFRWYNLFALFWISQFILSCQDMVVGGAISKWFFTRDKSKLGSPILLAIKNTLFYHLGSVALGSFIIAVVKMIRFILKRLQKRMGQNPAIKAVCCCCQCCIWLLEKFLKVLNRNAYVEIAIHGYCFCKAAQQAFGIMARNALRVAAINSIGDFVLFLGKAAVTVSTVFIGLEIMKGRPDVPGKYVVVAIGGVFAYIISYTFISIYEMAIDALFICFCEDCELNDGVSKPYYMSKGLMELVQNSKKALAELKNKQEKKPPSAQPMFVRTAQ</sequence>
<feature type="transmembrane region" description="Helical" evidence="6">
    <location>
        <begin position="35"/>
        <end position="53"/>
    </location>
</feature>
<dbReference type="EMBL" id="VIIS01000354">
    <property type="protein sequence ID" value="KAF0310012.1"/>
    <property type="molecule type" value="Genomic_DNA"/>
</dbReference>
<feature type="transmembrane region" description="Helical" evidence="6">
    <location>
        <begin position="430"/>
        <end position="448"/>
    </location>
</feature>
<evidence type="ECO:0000256" key="4">
    <source>
        <dbReference type="ARBA" id="ARBA00022989"/>
    </source>
</evidence>
<dbReference type="PANTHER" id="PTHR12385:SF96">
    <property type="entry name" value="CHOLINE TRANSPORTER-LIKE PROTEIN"/>
    <property type="match status" value="1"/>
</dbReference>
<comment type="similarity">
    <text evidence="2 6">Belongs to the CTL (choline transporter-like) family.</text>
</comment>
<evidence type="ECO:0000256" key="6">
    <source>
        <dbReference type="RuleBase" id="RU368066"/>
    </source>
</evidence>
<name>A0A6A4X6R3_AMPAM</name>
<feature type="region of interest" description="Disordered" evidence="7">
    <location>
        <begin position="528"/>
        <end position="547"/>
    </location>
</feature>
<feature type="transmembrane region" description="Helical" evidence="6">
    <location>
        <begin position="225"/>
        <end position="253"/>
    </location>
</feature>
<dbReference type="GO" id="GO:0022857">
    <property type="term" value="F:transmembrane transporter activity"/>
    <property type="evidence" value="ECO:0007669"/>
    <property type="project" value="UniProtKB-UniRule"/>
</dbReference>
<evidence type="ECO:0000313" key="9">
    <source>
        <dbReference type="Proteomes" id="UP000440578"/>
    </source>
</evidence>
<proteinExistence type="inferred from homology"/>
<keyword evidence="4 6" id="KW-1133">Transmembrane helix</keyword>
<dbReference type="AlphaFoldDB" id="A0A6A4X6R3"/>
<organism evidence="8 9">
    <name type="scientific">Amphibalanus amphitrite</name>
    <name type="common">Striped barnacle</name>
    <name type="synonym">Balanus amphitrite</name>
    <dbReference type="NCBI Taxonomy" id="1232801"/>
    <lineage>
        <taxon>Eukaryota</taxon>
        <taxon>Metazoa</taxon>
        <taxon>Ecdysozoa</taxon>
        <taxon>Arthropoda</taxon>
        <taxon>Crustacea</taxon>
        <taxon>Multicrustacea</taxon>
        <taxon>Cirripedia</taxon>
        <taxon>Thoracica</taxon>
        <taxon>Thoracicalcarea</taxon>
        <taxon>Balanomorpha</taxon>
        <taxon>Balanoidea</taxon>
        <taxon>Balanidae</taxon>
        <taxon>Amphibalaninae</taxon>
        <taxon>Amphibalanus</taxon>
    </lineage>
</organism>
<comment type="function">
    <text evidence="6">Choline transporter.</text>
</comment>
<keyword evidence="3 6" id="KW-0812">Transmembrane</keyword>
<keyword evidence="9" id="KW-1185">Reference proteome</keyword>
<reference evidence="8 9" key="1">
    <citation type="submission" date="2019-07" db="EMBL/GenBank/DDBJ databases">
        <title>Draft genome assembly of a fouling barnacle, Amphibalanus amphitrite (Darwin, 1854): The first reference genome for Thecostraca.</title>
        <authorList>
            <person name="Kim W."/>
        </authorList>
    </citation>
    <scope>NUCLEOTIDE SEQUENCE [LARGE SCALE GENOMIC DNA]</scope>
    <source>
        <strain evidence="8">SNU_AA5</strain>
        <tissue evidence="8">Soma without cirri and trophi</tissue>
    </source>
</reference>
<dbReference type="InterPro" id="IPR007603">
    <property type="entry name" value="Choline_transptr-like"/>
</dbReference>
<keyword evidence="5 6" id="KW-0472">Membrane</keyword>
<feature type="transmembrane region" description="Helical" evidence="6">
    <location>
        <begin position="171"/>
        <end position="204"/>
    </location>
</feature>
<dbReference type="GO" id="GO:0005886">
    <property type="term" value="C:plasma membrane"/>
    <property type="evidence" value="ECO:0007669"/>
    <property type="project" value="UniProtKB-SubCell"/>
</dbReference>
<feature type="transmembrane region" description="Helical" evidence="6">
    <location>
        <begin position="460"/>
        <end position="479"/>
    </location>
</feature>
<dbReference type="Pfam" id="PF04515">
    <property type="entry name" value="Choline_transpo"/>
    <property type="match status" value="1"/>
</dbReference>
<feature type="transmembrane region" description="Helical" evidence="6">
    <location>
        <begin position="289"/>
        <end position="311"/>
    </location>
</feature>
<feature type="transmembrane region" description="Helical" evidence="6">
    <location>
        <begin position="331"/>
        <end position="354"/>
    </location>
</feature>
<dbReference type="Proteomes" id="UP000440578">
    <property type="component" value="Unassembled WGS sequence"/>
</dbReference>